<dbReference type="OrthoDB" id="1002204at2759"/>
<dbReference type="PANTHER" id="PTHR45835">
    <property type="entry name" value="YALI0A06105P"/>
    <property type="match status" value="1"/>
</dbReference>
<dbReference type="InterPro" id="IPR012337">
    <property type="entry name" value="RNaseH-like_sf"/>
</dbReference>
<dbReference type="AlphaFoldDB" id="A0A5B6WGQ2"/>
<proteinExistence type="predicted"/>
<dbReference type="GO" id="GO:0003676">
    <property type="term" value="F:nucleic acid binding"/>
    <property type="evidence" value="ECO:0007669"/>
    <property type="project" value="InterPro"/>
</dbReference>
<dbReference type="SUPFAM" id="SSF53098">
    <property type="entry name" value="Ribonuclease H-like"/>
    <property type="match status" value="1"/>
</dbReference>
<dbReference type="EMBL" id="SMMG02000003">
    <property type="protein sequence ID" value="KAA3480623.1"/>
    <property type="molecule type" value="Genomic_DNA"/>
</dbReference>
<keyword evidence="2" id="KW-1185">Reference proteome</keyword>
<dbReference type="InterPro" id="IPR036397">
    <property type="entry name" value="RNaseH_sf"/>
</dbReference>
<reference evidence="2" key="1">
    <citation type="journal article" date="2019" name="Plant Biotechnol. J.">
        <title>Genome sequencing of the Australian wild diploid species Gossypium australe highlights disease resistance and delayed gland morphogenesis.</title>
        <authorList>
            <person name="Cai Y."/>
            <person name="Cai X."/>
            <person name="Wang Q."/>
            <person name="Wang P."/>
            <person name="Zhang Y."/>
            <person name="Cai C."/>
            <person name="Xu Y."/>
            <person name="Wang K."/>
            <person name="Zhou Z."/>
            <person name="Wang C."/>
            <person name="Geng S."/>
            <person name="Li B."/>
            <person name="Dong Q."/>
            <person name="Hou Y."/>
            <person name="Wang H."/>
            <person name="Ai P."/>
            <person name="Liu Z."/>
            <person name="Yi F."/>
            <person name="Sun M."/>
            <person name="An G."/>
            <person name="Cheng J."/>
            <person name="Zhang Y."/>
            <person name="Shi Q."/>
            <person name="Xie Y."/>
            <person name="Shi X."/>
            <person name="Chang Y."/>
            <person name="Huang F."/>
            <person name="Chen Y."/>
            <person name="Hong S."/>
            <person name="Mi L."/>
            <person name="Sun Q."/>
            <person name="Zhang L."/>
            <person name="Zhou B."/>
            <person name="Peng R."/>
            <person name="Zhang X."/>
            <person name="Liu F."/>
        </authorList>
    </citation>
    <scope>NUCLEOTIDE SEQUENCE [LARGE SCALE GENOMIC DNA]</scope>
    <source>
        <strain evidence="2">cv. PA1801</strain>
    </source>
</reference>
<sequence length="126" mass="14791">MLKSAKGMKREIREFVAKCLFFQHVKVEHQKPSGLLQPIMILEWRWERVTMDSISGLPVTLKKKDLIWVIVDRFTKSAHFIPVRIDFSLERLAELYVSEINKLHEALGTKLNFNIAFHPQTDEQSE</sequence>
<dbReference type="PANTHER" id="PTHR45835:SF99">
    <property type="entry name" value="CHROMO DOMAIN-CONTAINING PROTEIN-RELATED"/>
    <property type="match status" value="1"/>
</dbReference>
<evidence type="ECO:0000313" key="1">
    <source>
        <dbReference type="EMBL" id="KAA3480623.1"/>
    </source>
</evidence>
<dbReference type="Proteomes" id="UP000325315">
    <property type="component" value="Unassembled WGS sequence"/>
</dbReference>
<accession>A0A5B6WGQ2</accession>
<organism evidence="1 2">
    <name type="scientific">Gossypium australe</name>
    <dbReference type="NCBI Taxonomy" id="47621"/>
    <lineage>
        <taxon>Eukaryota</taxon>
        <taxon>Viridiplantae</taxon>
        <taxon>Streptophyta</taxon>
        <taxon>Embryophyta</taxon>
        <taxon>Tracheophyta</taxon>
        <taxon>Spermatophyta</taxon>
        <taxon>Magnoliopsida</taxon>
        <taxon>eudicotyledons</taxon>
        <taxon>Gunneridae</taxon>
        <taxon>Pentapetalae</taxon>
        <taxon>rosids</taxon>
        <taxon>malvids</taxon>
        <taxon>Malvales</taxon>
        <taxon>Malvaceae</taxon>
        <taxon>Malvoideae</taxon>
        <taxon>Gossypium</taxon>
    </lineage>
</organism>
<protein>
    <submittedName>
        <fullName evidence="1">Integrase</fullName>
    </submittedName>
</protein>
<evidence type="ECO:0000313" key="2">
    <source>
        <dbReference type="Proteomes" id="UP000325315"/>
    </source>
</evidence>
<gene>
    <name evidence="1" type="ORF">EPI10_021043</name>
</gene>
<comment type="caution">
    <text evidence="1">The sequence shown here is derived from an EMBL/GenBank/DDBJ whole genome shotgun (WGS) entry which is preliminary data.</text>
</comment>
<name>A0A5B6WGQ2_9ROSI</name>
<dbReference type="Gene3D" id="3.30.420.10">
    <property type="entry name" value="Ribonuclease H-like superfamily/Ribonuclease H"/>
    <property type="match status" value="1"/>
</dbReference>